<sequence>MACKEQFLAKGYPPDGEEPTFLDLGAAMENAPDPFIGSSAPVEEDLPHNSSDPSSYLLFF</sequence>
<proteinExistence type="predicted"/>
<dbReference type="EMBL" id="JACGWN010000011">
    <property type="protein sequence ID" value="KAL0420796.1"/>
    <property type="molecule type" value="Genomic_DNA"/>
</dbReference>
<comment type="caution">
    <text evidence="2">The sequence shown here is derived from an EMBL/GenBank/DDBJ whole genome shotgun (WGS) entry which is preliminary data.</text>
</comment>
<organism evidence="2">
    <name type="scientific">Sesamum latifolium</name>
    <dbReference type="NCBI Taxonomy" id="2727402"/>
    <lineage>
        <taxon>Eukaryota</taxon>
        <taxon>Viridiplantae</taxon>
        <taxon>Streptophyta</taxon>
        <taxon>Embryophyta</taxon>
        <taxon>Tracheophyta</taxon>
        <taxon>Spermatophyta</taxon>
        <taxon>Magnoliopsida</taxon>
        <taxon>eudicotyledons</taxon>
        <taxon>Gunneridae</taxon>
        <taxon>Pentapetalae</taxon>
        <taxon>asterids</taxon>
        <taxon>lamiids</taxon>
        <taxon>Lamiales</taxon>
        <taxon>Pedaliaceae</taxon>
        <taxon>Sesamum</taxon>
    </lineage>
</organism>
<protein>
    <submittedName>
        <fullName evidence="2">Uncharacterized protein</fullName>
    </submittedName>
</protein>
<reference evidence="2" key="1">
    <citation type="submission" date="2020-06" db="EMBL/GenBank/DDBJ databases">
        <authorList>
            <person name="Li T."/>
            <person name="Hu X."/>
            <person name="Zhang T."/>
            <person name="Song X."/>
            <person name="Zhang H."/>
            <person name="Dai N."/>
            <person name="Sheng W."/>
            <person name="Hou X."/>
            <person name="Wei L."/>
        </authorList>
    </citation>
    <scope>NUCLEOTIDE SEQUENCE</scope>
    <source>
        <strain evidence="2">KEN1</strain>
        <tissue evidence="2">Leaf</tissue>
    </source>
</reference>
<evidence type="ECO:0000256" key="1">
    <source>
        <dbReference type="SAM" id="MobiDB-lite"/>
    </source>
</evidence>
<reference evidence="2" key="2">
    <citation type="journal article" date="2024" name="Plant">
        <title>Genomic evolution and insights into agronomic trait innovations of Sesamum species.</title>
        <authorList>
            <person name="Miao H."/>
            <person name="Wang L."/>
            <person name="Qu L."/>
            <person name="Liu H."/>
            <person name="Sun Y."/>
            <person name="Le M."/>
            <person name="Wang Q."/>
            <person name="Wei S."/>
            <person name="Zheng Y."/>
            <person name="Lin W."/>
            <person name="Duan Y."/>
            <person name="Cao H."/>
            <person name="Xiong S."/>
            <person name="Wang X."/>
            <person name="Wei L."/>
            <person name="Li C."/>
            <person name="Ma Q."/>
            <person name="Ju M."/>
            <person name="Zhao R."/>
            <person name="Li G."/>
            <person name="Mu C."/>
            <person name="Tian Q."/>
            <person name="Mei H."/>
            <person name="Zhang T."/>
            <person name="Gao T."/>
            <person name="Zhang H."/>
        </authorList>
    </citation>
    <scope>NUCLEOTIDE SEQUENCE</scope>
    <source>
        <strain evidence="2">KEN1</strain>
    </source>
</reference>
<evidence type="ECO:0000313" key="2">
    <source>
        <dbReference type="EMBL" id="KAL0420796.1"/>
    </source>
</evidence>
<accession>A0AAW2UXH1</accession>
<feature type="region of interest" description="Disordered" evidence="1">
    <location>
        <begin position="35"/>
        <end position="60"/>
    </location>
</feature>
<gene>
    <name evidence="2" type="ORF">Slati_3102500</name>
</gene>
<name>A0AAW2UXH1_9LAMI</name>
<dbReference type="AlphaFoldDB" id="A0AAW2UXH1"/>